<dbReference type="SUPFAM" id="SSF52402">
    <property type="entry name" value="Adenine nucleotide alpha hydrolases-like"/>
    <property type="match status" value="2"/>
</dbReference>
<dbReference type="InterPro" id="IPR006015">
    <property type="entry name" value="Universal_stress_UspA"/>
</dbReference>
<dbReference type="PANTHER" id="PTHR46268">
    <property type="entry name" value="STRESS RESPONSE PROTEIN NHAX"/>
    <property type="match status" value="1"/>
</dbReference>
<comment type="similarity">
    <text evidence="1">Belongs to the universal stress protein A family.</text>
</comment>
<evidence type="ECO:0000313" key="3">
    <source>
        <dbReference type="EMBL" id="GGX18538.1"/>
    </source>
</evidence>
<sequence>MKKILVPIDFSEHSEYALQAAAILAKRQKAEIIVLHMLGLSEAVLIKDESQEANEAMYYMRLAEKRFNTFLDKEYLKGIQVTETVQNYKVFSEINEVAHKNDADIIIMGSHGISGLREEVFIGSNTEKVVRTSDIPVLVIKNPVDDFTIDKVVFASDFKIENIRAYHNAKQLFNSLNANMHLLYVNLPGEQFRSSDQIEERVKEFLFKADEGSLEMYDKVVSYNDYSVESGVFNYSKKIKADCIAIPTHGRRGLAHFFNGSIGEDIANHANRPVITFKI</sequence>
<comment type="caution">
    <text evidence="3">The sequence shown here is derived from an EMBL/GenBank/DDBJ whole genome shotgun (WGS) entry which is preliminary data.</text>
</comment>
<keyword evidence="4" id="KW-1185">Reference proteome</keyword>
<evidence type="ECO:0000313" key="4">
    <source>
        <dbReference type="Proteomes" id="UP000601108"/>
    </source>
</evidence>
<gene>
    <name evidence="3" type="primary">uspA</name>
    <name evidence="3" type="ORF">GCM10007384_19850</name>
</gene>
<feature type="domain" description="UspA" evidence="2">
    <location>
        <begin position="1"/>
        <end position="141"/>
    </location>
</feature>
<accession>A0A918JVH2</accession>
<evidence type="ECO:0000256" key="1">
    <source>
        <dbReference type="ARBA" id="ARBA00008791"/>
    </source>
</evidence>
<dbReference type="PANTHER" id="PTHR46268:SF6">
    <property type="entry name" value="UNIVERSAL STRESS PROTEIN UP12"/>
    <property type="match status" value="1"/>
</dbReference>
<dbReference type="PRINTS" id="PR01438">
    <property type="entry name" value="UNVRSLSTRESS"/>
</dbReference>
<dbReference type="Proteomes" id="UP000601108">
    <property type="component" value="Unassembled WGS sequence"/>
</dbReference>
<dbReference type="AlphaFoldDB" id="A0A918JVH2"/>
<name>A0A918JVH2_9FLAO</name>
<protein>
    <submittedName>
        <fullName evidence="3">Universal stress protein UspA</fullName>
    </submittedName>
</protein>
<feature type="domain" description="UspA" evidence="2">
    <location>
        <begin position="149"/>
        <end position="277"/>
    </location>
</feature>
<dbReference type="Pfam" id="PF00582">
    <property type="entry name" value="Usp"/>
    <property type="match status" value="2"/>
</dbReference>
<dbReference type="InterPro" id="IPR006016">
    <property type="entry name" value="UspA"/>
</dbReference>
<dbReference type="InterPro" id="IPR014729">
    <property type="entry name" value="Rossmann-like_a/b/a_fold"/>
</dbReference>
<dbReference type="CDD" id="cd00293">
    <property type="entry name" value="USP-like"/>
    <property type="match status" value="2"/>
</dbReference>
<evidence type="ECO:0000259" key="2">
    <source>
        <dbReference type="Pfam" id="PF00582"/>
    </source>
</evidence>
<dbReference type="Gene3D" id="3.40.50.620">
    <property type="entry name" value="HUPs"/>
    <property type="match status" value="2"/>
</dbReference>
<dbReference type="EMBL" id="BMWS01000012">
    <property type="protein sequence ID" value="GGX18538.1"/>
    <property type="molecule type" value="Genomic_DNA"/>
</dbReference>
<proteinExistence type="inferred from homology"/>
<organism evidence="3 4">
    <name type="scientific">Aquimarina muelleri</name>
    <dbReference type="NCBI Taxonomy" id="279356"/>
    <lineage>
        <taxon>Bacteria</taxon>
        <taxon>Pseudomonadati</taxon>
        <taxon>Bacteroidota</taxon>
        <taxon>Flavobacteriia</taxon>
        <taxon>Flavobacteriales</taxon>
        <taxon>Flavobacteriaceae</taxon>
        <taxon>Aquimarina</taxon>
    </lineage>
</organism>
<dbReference type="RefSeq" id="WP_027412593.1">
    <property type="nucleotide sequence ID" value="NZ_BMWS01000012.1"/>
</dbReference>
<reference evidence="3 4" key="1">
    <citation type="journal article" date="2014" name="Int. J. Syst. Evol. Microbiol.">
        <title>Complete genome sequence of Corynebacterium casei LMG S-19264T (=DSM 44701T), isolated from a smear-ripened cheese.</title>
        <authorList>
            <consortium name="US DOE Joint Genome Institute (JGI-PGF)"/>
            <person name="Walter F."/>
            <person name="Albersmeier A."/>
            <person name="Kalinowski J."/>
            <person name="Ruckert C."/>
        </authorList>
    </citation>
    <scope>NUCLEOTIDE SEQUENCE [LARGE SCALE GENOMIC DNA]</scope>
    <source>
        <strain evidence="3 4">KCTC 12285</strain>
    </source>
</reference>